<sequence length="478" mass="53832">MLQIERTLEYAKRTWESIASMTQPETGWPADKIFWSPEDGQEGCNKNFYTDYQTSPTNIGLNFFNFLAAARLGFVTPDFARAKTLNALTTLEKAHKQGQTVQGFYLNWYDSRTGELLKVWPKTGRRTNQFVSTVDNGWLAAGITGVVQAYQDDQEITGLAQAILGRMDFGKLYNLYKNTPEQPWCRHPGQLHGGARVNRKQQTMRLSRWHYGAITEARIASYVGIARGDLPGEHYFRLYRTLPPEWKQQQKPEGHIVTYEINDIPVEVFEGHYSYKNGGAPIEFVPPWNGGMFETMMPSMVVPEAQWGAGSWGINLRNFVLAQISHGLASPYGVWGYSPASNPRGYFEGKDGYGAWGVAELGMDPRKAGKKEPPRDEVVAPHASFLALEIAPREALSNLEKLREEYGLFGPYGFYDSVCPATRKIAYSHLVLDQSMCLLPMVNYLCDGYVRNLLKAQLEPAIKPLLEKEVFSIKLAGS</sequence>
<proteinExistence type="predicted"/>
<dbReference type="AlphaFoldDB" id="A0A0G0JV60"/>
<evidence type="ECO:0000313" key="3">
    <source>
        <dbReference type="Proteomes" id="UP000034235"/>
    </source>
</evidence>
<dbReference type="Gene3D" id="1.50.10.140">
    <property type="match status" value="1"/>
</dbReference>
<reference evidence="2 3" key="1">
    <citation type="journal article" date="2015" name="Nature">
        <title>rRNA introns, odd ribosomes, and small enigmatic genomes across a large radiation of phyla.</title>
        <authorList>
            <person name="Brown C.T."/>
            <person name="Hug L.A."/>
            <person name="Thomas B.C."/>
            <person name="Sharon I."/>
            <person name="Castelle C.J."/>
            <person name="Singh A."/>
            <person name="Wilkins M.J."/>
            <person name="Williams K.H."/>
            <person name="Banfield J.F."/>
        </authorList>
    </citation>
    <scope>NUCLEOTIDE SEQUENCE [LARGE SCALE GENOMIC DNA]</scope>
</reference>
<evidence type="ECO:0000259" key="1">
    <source>
        <dbReference type="Pfam" id="PF10091"/>
    </source>
</evidence>
<comment type="caution">
    <text evidence="2">The sequence shown here is derived from an EMBL/GenBank/DDBJ whole genome shotgun (WGS) entry which is preliminary data.</text>
</comment>
<dbReference type="Proteomes" id="UP000034235">
    <property type="component" value="Unassembled WGS sequence"/>
</dbReference>
<dbReference type="EMBL" id="LBUP01000002">
    <property type="protein sequence ID" value="KKQ66980.1"/>
    <property type="molecule type" value="Genomic_DNA"/>
</dbReference>
<gene>
    <name evidence="2" type="ORF">US86_C0002G0097</name>
</gene>
<name>A0A0G0JV60_9BACT</name>
<evidence type="ECO:0000313" key="2">
    <source>
        <dbReference type="EMBL" id="KKQ66980.1"/>
    </source>
</evidence>
<organism evidence="2 3">
    <name type="scientific">Candidatus Daviesbacteria bacterium GW2011_GWA2_38_24</name>
    <dbReference type="NCBI Taxonomy" id="1618422"/>
    <lineage>
        <taxon>Bacteria</taxon>
        <taxon>Candidatus Daviesiibacteriota</taxon>
    </lineage>
</organism>
<dbReference type="Pfam" id="PF10091">
    <property type="entry name" value="Glycoamylase"/>
    <property type="match status" value="1"/>
</dbReference>
<feature type="domain" description="Glycoamylase-like" evidence="1">
    <location>
        <begin position="287"/>
        <end position="455"/>
    </location>
</feature>
<protein>
    <recommendedName>
        <fullName evidence="1">Glycoamylase-like domain-containing protein</fullName>
    </recommendedName>
</protein>
<accession>A0A0G0JV60</accession>
<dbReference type="InterPro" id="IPR019282">
    <property type="entry name" value="Glycoamylase-like_cons_dom"/>
</dbReference>